<accession>A0A1M7BNK2</accession>
<sequence>FFLMCLAIYAYKCGVPKKQLRQDMQQAFEDLQKVKHENVLTEDDIRSALEAYDKEYYNFTIKDIEALTDIRIEKNKRNGRKQAVHLQGARAIQEINDKANGTSWRLRNGRPSVREQVFRWREQHPEGRKADCHRDTGLDPKTIRKWWDYQPPVASFEDGHISVKIRPSQELSDMLVEEFKDRL</sequence>
<dbReference type="EMBL" id="FRAH01000143">
    <property type="protein sequence ID" value="SHL56628.1"/>
    <property type="molecule type" value="Genomic_DNA"/>
</dbReference>
<keyword evidence="2" id="KW-1185">Reference proteome</keyword>
<dbReference type="AlphaFoldDB" id="A0A1M7BNK2"/>
<dbReference type="Proteomes" id="UP000183975">
    <property type="component" value="Unassembled WGS sequence"/>
</dbReference>
<protein>
    <submittedName>
        <fullName evidence="1">Uncharacterized protein</fullName>
    </submittedName>
</protein>
<reference evidence="1 2" key="1">
    <citation type="submission" date="2016-11" db="EMBL/GenBank/DDBJ databases">
        <authorList>
            <person name="Jaros S."/>
            <person name="Januszkiewicz K."/>
            <person name="Wedrychowicz H."/>
        </authorList>
    </citation>
    <scope>NUCLEOTIDE SEQUENCE [LARGE SCALE GENOMIC DNA]</scope>
    <source>
        <strain evidence="1 2">DSM 14214</strain>
    </source>
</reference>
<feature type="non-terminal residue" evidence="1">
    <location>
        <position position="1"/>
    </location>
</feature>
<proteinExistence type="predicted"/>
<evidence type="ECO:0000313" key="2">
    <source>
        <dbReference type="Proteomes" id="UP000183975"/>
    </source>
</evidence>
<gene>
    <name evidence="1" type="ORF">SAMN02745138_03599</name>
</gene>
<organism evidence="1 2">
    <name type="scientific">Anaerotignum lactatifermentans DSM 14214</name>
    <dbReference type="NCBI Taxonomy" id="1121323"/>
    <lineage>
        <taxon>Bacteria</taxon>
        <taxon>Bacillati</taxon>
        <taxon>Bacillota</taxon>
        <taxon>Clostridia</taxon>
        <taxon>Lachnospirales</taxon>
        <taxon>Anaerotignaceae</taxon>
        <taxon>Anaerotignum</taxon>
    </lineage>
</organism>
<evidence type="ECO:0000313" key="1">
    <source>
        <dbReference type="EMBL" id="SHL56628.1"/>
    </source>
</evidence>
<name>A0A1M7BNK2_9FIRM</name>